<dbReference type="EMBL" id="JACLZK010000001">
    <property type="protein sequence ID" value="MBC2882436.1"/>
    <property type="molecule type" value="Genomic_DNA"/>
</dbReference>
<keyword evidence="1" id="KW-1277">Toxin-antitoxin system</keyword>
<comment type="caution">
    <text evidence="2">The sequence shown here is derived from an EMBL/GenBank/DDBJ whole genome shotgun (WGS) entry which is preliminary data.</text>
</comment>
<reference evidence="2 3" key="1">
    <citation type="submission" date="2020-08" db="EMBL/GenBank/DDBJ databases">
        <title>Complete genome and description of Campylobacter massiliensis Marseille-Q3452 sp. nov.</title>
        <authorList>
            <person name="Antezack A."/>
        </authorList>
    </citation>
    <scope>NUCLEOTIDE SEQUENCE [LARGE SCALE GENOMIC DNA]</scope>
    <source>
        <strain evidence="2 3">Marseille-Q3452</strain>
    </source>
</reference>
<evidence type="ECO:0000256" key="1">
    <source>
        <dbReference type="ARBA" id="ARBA00022649"/>
    </source>
</evidence>
<protein>
    <submittedName>
        <fullName evidence="2">Type II toxin-antitoxin system RelE/ParE family toxin</fullName>
    </submittedName>
</protein>
<dbReference type="InterPro" id="IPR007712">
    <property type="entry name" value="RelE/ParE_toxin"/>
</dbReference>
<sequence>MKIVLSDKFGNELERMLNFIAQDSLSRATEFNDALYGKILEIPSRPYSFRKNKLLKREDTRDLIFKGYVIVFRIKPDHIKILSIYKHNLPNY</sequence>
<dbReference type="InterPro" id="IPR035093">
    <property type="entry name" value="RelE/ParE_toxin_dom_sf"/>
</dbReference>
<evidence type="ECO:0000313" key="2">
    <source>
        <dbReference type="EMBL" id="MBC2882436.1"/>
    </source>
</evidence>
<organism evidence="2 3">
    <name type="scientific">Campylobacter massiliensis</name>
    <dbReference type="NCBI Taxonomy" id="2762557"/>
    <lineage>
        <taxon>Bacteria</taxon>
        <taxon>Pseudomonadati</taxon>
        <taxon>Campylobacterota</taxon>
        <taxon>Epsilonproteobacteria</taxon>
        <taxon>Campylobacterales</taxon>
        <taxon>Campylobacteraceae</taxon>
        <taxon>Campylobacter</taxon>
    </lineage>
</organism>
<accession>A0A842J3Q0</accession>
<dbReference type="RefSeq" id="WP_185898061.1">
    <property type="nucleotide sequence ID" value="NZ_JACLZK010000001.1"/>
</dbReference>
<gene>
    <name evidence="2" type="ORF">H7R39_04000</name>
</gene>
<evidence type="ECO:0000313" key="3">
    <source>
        <dbReference type="Proteomes" id="UP000552683"/>
    </source>
</evidence>
<name>A0A842J3Q0_9BACT</name>
<dbReference type="AlphaFoldDB" id="A0A842J3Q0"/>
<proteinExistence type="predicted"/>
<dbReference type="Proteomes" id="UP000552683">
    <property type="component" value="Unassembled WGS sequence"/>
</dbReference>
<dbReference type="Pfam" id="PF05016">
    <property type="entry name" value="ParE_toxin"/>
    <property type="match status" value="1"/>
</dbReference>
<keyword evidence="3" id="KW-1185">Reference proteome</keyword>
<dbReference type="Gene3D" id="3.30.2310.20">
    <property type="entry name" value="RelE-like"/>
    <property type="match status" value="1"/>
</dbReference>